<reference evidence="3" key="1">
    <citation type="journal article" date="2019" name="Int. J. Syst. Evol. Microbiol.">
        <title>The Global Catalogue of Microorganisms (GCM) 10K type strain sequencing project: providing services to taxonomists for standard genome sequencing and annotation.</title>
        <authorList>
            <consortium name="The Broad Institute Genomics Platform"/>
            <consortium name="The Broad Institute Genome Sequencing Center for Infectious Disease"/>
            <person name="Wu L."/>
            <person name="Ma J."/>
        </authorList>
    </citation>
    <scope>NUCLEOTIDE SEQUENCE [LARGE SCALE GENOMIC DNA]</scope>
    <source>
        <strain evidence="3">CGMCC 1.15180</strain>
    </source>
</reference>
<evidence type="ECO:0000313" key="3">
    <source>
        <dbReference type="Proteomes" id="UP001597361"/>
    </source>
</evidence>
<keyword evidence="3" id="KW-1185">Reference proteome</keyword>
<dbReference type="Proteomes" id="UP001597361">
    <property type="component" value="Unassembled WGS sequence"/>
</dbReference>
<dbReference type="RefSeq" id="WP_376887179.1">
    <property type="nucleotide sequence ID" value="NZ_JBHUHR010000039.1"/>
</dbReference>
<accession>A0ABW4VQW5</accession>
<keyword evidence="1" id="KW-1133">Transmembrane helix</keyword>
<gene>
    <name evidence="2" type="ORF">ACFSKL_15215</name>
</gene>
<protein>
    <submittedName>
        <fullName evidence="2">DNA topoisomerase IV</fullName>
    </submittedName>
</protein>
<dbReference type="EMBL" id="JBHUHR010000039">
    <property type="protein sequence ID" value="MFD2036151.1"/>
    <property type="molecule type" value="Genomic_DNA"/>
</dbReference>
<feature type="transmembrane region" description="Helical" evidence="1">
    <location>
        <begin position="7"/>
        <end position="26"/>
    </location>
</feature>
<name>A0ABW4VQW5_9BACT</name>
<proteinExistence type="predicted"/>
<feature type="transmembrane region" description="Helical" evidence="1">
    <location>
        <begin position="90"/>
        <end position="113"/>
    </location>
</feature>
<feature type="transmembrane region" description="Helical" evidence="1">
    <location>
        <begin position="51"/>
        <end position="69"/>
    </location>
</feature>
<comment type="caution">
    <text evidence="2">The sequence shown here is derived from an EMBL/GenBank/DDBJ whole genome shotgun (WGS) entry which is preliminary data.</text>
</comment>
<evidence type="ECO:0000256" key="1">
    <source>
        <dbReference type="SAM" id="Phobius"/>
    </source>
</evidence>
<feature type="transmembrane region" description="Helical" evidence="1">
    <location>
        <begin position="133"/>
        <end position="154"/>
    </location>
</feature>
<evidence type="ECO:0000313" key="2">
    <source>
        <dbReference type="EMBL" id="MFD2036151.1"/>
    </source>
</evidence>
<sequence>MYYRFGKVFHFISVLIFTFSFLYIYASLSEIVAYQLDENGGFLKSVPKETFFYSGIILFIILNVIMIVPGKMIENGSTVSLKRIFPKGEYLTDVMIAWIYSFGGIINISLMIMALFVHSINNQNEISSNQFSFFFYLIPVLLVIWIGGLFWILVQKFKSVQSNSLL</sequence>
<keyword evidence="1" id="KW-0472">Membrane</keyword>
<organism evidence="2 3">
    <name type="scientific">Belliella marina</name>
    <dbReference type="NCBI Taxonomy" id="1644146"/>
    <lineage>
        <taxon>Bacteria</taxon>
        <taxon>Pseudomonadati</taxon>
        <taxon>Bacteroidota</taxon>
        <taxon>Cytophagia</taxon>
        <taxon>Cytophagales</taxon>
        <taxon>Cyclobacteriaceae</taxon>
        <taxon>Belliella</taxon>
    </lineage>
</organism>
<keyword evidence="1" id="KW-0812">Transmembrane</keyword>